<proteinExistence type="predicted"/>
<dbReference type="EMBL" id="EF584000">
    <property type="protein sequence ID" value="ABQ76109.1"/>
    <property type="molecule type" value="Genomic_DNA"/>
</dbReference>
<sequence>MAQVGFRLFVQIRRIQDWSIRSQCVFSRAQNPHTFRTIIMIVYFCTVDFDSSKISHPQGLVASMFKDVATEIEIQYDSVSVTKEDMINEYTASLPTTATVRLEIDGLDMNIDAKQPLETLLDRRMNKKTGDTVHSVDLTRH</sequence>
<dbReference type="AlphaFoldDB" id="A5YT02"/>
<reference evidence="1" key="1">
    <citation type="journal article" date="2007" name="ISME J.">
        <title>Genomic plasticity in prokaryotes: the case of the square haloarchaeon.</title>
        <authorList>
            <person name="Cuadros-Orellana S."/>
            <person name="Martin-Cuadrado A.B."/>
            <person name="Legault B."/>
            <person name="D'Auria G."/>
            <person name="Zhaxybayeva O."/>
            <person name="Papke R.T."/>
            <person name="Rodriguez-Valera F."/>
        </authorList>
    </citation>
    <scope>NUCLEOTIDE SEQUENCE</scope>
</reference>
<evidence type="ECO:0000313" key="1">
    <source>
        <dbReference type="EMBL" id="ABQ76109.1"/>
    </source>
</evidence>
<protein>
    <submittedName>
        <fullName evidence="1">Uncharacterized protein</fullName>
    </submittedName>
</protein>
<name>A5YT02_9EURY</name>
<accession>A5YT02</accession>
<organism evidence="1">
    <name type="scientific">uncultured haloarchaeon</name>
    <dbReference type="NCBI Taxonomy" id="160804"/>
    <lineage>
        <taxon>Archaea</taxon>
        <taxon>Methanobacteriati</taxon>
        <taxon>Methanobacteriota</taxon>
        <taxon>Stenosarchaea group</taxon>
        <taxon>Halobacteria</taxon>
        <taxon>Halobacteriales</taxon>
        <taxon>Halobacteriaceae</taxon>
        <taxon>environmental samples</taxon>
    </lineage>
</organism>